<name>A0A2R4XH53_9BURK</name>
<keyword evidence="1" id="KW-1133">Transmembrane helix</keyword>
<evidence type="ECO:0000256" key="1">
    <source>
        <dbReference type="SAM" id="Phobius"/>
    </source>
</evidence>
<evidence type="ECO:0000313" key="3">
    <source>
        <dbReference type="EMBL" id="AWB33039.1"/>
    </source>
</evidence>
<dbReference type="AlphaFoldDB" id="A0A2R4XH53"/>
<dbReference type="RefSeq" id="WP_108620469.1">
    <property type="nucleotide sequence ID" value="NZ_CP028901.1"/>
</dbReference>
<dbReference type="KEGG" id="boz:DBV39_04115"/>
<reference evidence="3 4" key="1">
    <citation type="submission" date="2018-04" db="EMBL/GenBank/DDBJ databases">
        <title>Bordetella sp. HZ20 isolated from seawater.</title>
        <authorList>
            <person name="Sun C."/>
        </authorList>
    </citation>
    <scope>NUCLEOTIDE SEQUENCE [LARGE SCALE GENOMIC DNA]</scope>
    <source>
        <strain evidence="3 4">HZ20</strain>
    </source>
</reference>
<sequence>MLQKKDIKIYISGNINGSYRAQNIIKCLGDEGIKFHYSPIGYLASRIKIKYLRKIISISTAFLIAPYRIIIIALSSHVFVLPMNQSASAIAEILIGKLFRKKIIVDYYISLYDTIVNDRKIALKNSIAGKISFLKDWLLLKSASQVIFLNNSESIYYTKIAGQAIDSSRIKIIPLCIDYKKETFSSRKISKNDFNVCWWGTYIPLHGLNNVIEAFSYIKNKEIKLHLFGDSDLKAQPYIKKINELGLQNQIFVVNNYSFANGKLAPHLVTNCDLSIGNFGDSEKAKTVLVNKLVDSLSLGIPCLTMSTSATRELFDKDEGLIISESDPREIARSIEKCAEDRERIFSIGQAGKKKYFEMFSPDSFKLKLIEVLMN</sequence>
<dbReference type="GO" id="GO:0016757">
    <property type="term" value="F:glycosyltransferase activity"/>
    <property type="evidence" value="ECO:0007669"/>
    <property type="project" value="InterPro"/>
</dbReference>
<organism evidence="3 4">
    <name type="scientific">Orrella marina</name>
    <dbReference type="NCBI Taxonomy" id="2163011"/>
    <lineage>
        <taxon>Bacteria</taxon>
        <taxon>Pseudomonadati</taxon>
        <taxon>Pseudomonadota</taxon>
        <taxon>Betaproteobacteria</taxon>
        <taxon>Burkholderiales</taxon>
        <taxon>Alcaligenaceae</taxon>
        <taxon>Orrella</taxon>
    </lineage>
</organism>
<accession>A0A2R4XH53</accession>
<evidence type="ECO:0000259" key="2">
    <source>
        <dbReference type="Pfam" id="PF00534"/>
    </source>
</evidence>
<dbReference type="InterPro" id="IPR001296">
    <property type="entry name" value="Glyco_trans_1"/>
</dbReference>
<evidence type="ECO:0000313" key="4">
    <source>
        <dbReference type="Proteomes" id="UP000244571"/>
    </source>
</evidence>
<dbReference type="PANTHER" id="PTHR12526:SF627">
    <property type="entry name" value="D-RHAMNOSYLTRANSFERASE WBPZ"/>
    <property type="match status" value="1"/>
</dbReference>
<dbReference type="SUPFAM" id="SSF53756">
    <property type="entry name" value="UDP-Glycosyltransferase/glycogen phosphorylase"/>
    <property type="match status" value="1"/>
</dbReference>
<dbReference type="PANTHER" id="PTHR12526">
    <property type="entry name" value="GLYCOSYLTRANSFERASE"/>
    <property type="match status" value="1"/>
</dbReference>
<dbReference type="OrthoDB" id="9790710at2"/>
<proteinExistence type="predicted"/>
<dbReference type="Pfam" id="PF00534">
    <property type="entry name" value="Glycos_transf_1"/>
    <property type="match status" value="1"/>
</dbReference>
<dbReference type="EMBL" id="CP028901">
    <property type="protein sequence ID" value="AWB33039.1"/>
    <property type="molecule type" value="Genomic_DNA"/>
</dbReference>
<feature type="transmembrane region" description="Helical" evidence="1">
    <location>
        <begin position="55"/>
        <end position="80"/>
    </location>
</feature>
<feature type="domain" description="Glycosyl transferase family 1" evidence="2">
    <location>
        <begin position="182"/>
        <end position="354"/>
    </location>
</feature>
<protein>
    <recommendedName>
        <fullName evidence="2">Glycosyl transferase family 1 domain-containing protein</fullName>
    </recommendedName>
</protein>
<keyword evidence="4" id="KW-1185">Reference proteome</keyword>
<keyword evidence="1" id="KW-0812">Transmembrane</keyword>
<dbReference type="Proteomes" id="UP000244571">
    <property type="component" value="Chromosome"/>
</dbReference>
<dbReference type="Gene3D" id="3.40.50.2000">
    <property type="entry name" value="Glycogen Phosphorylase B"/>
    <property type="match status" value="2"/>
</dbReference>
<gene>
    <name evidence="3" type="ORF">DBV39_04115</name>
</gene>
<keyword evidence="1" id="KW-0472">Membrane</keyword>